<dbReference type="EMBL" id="CH916368">
    <property type="protein sequence ID" value="EDW04291.1"/>
    <property type="molecule type" value="Genomic_DNA"/>
</dbReference>
<name>B4JD47_DROGR</name>
<dbReference type="OrthoDB" id="8036343at2759"/>
<reference evidence="1 2" key="1">
    <citation type="journal article" date="2007" name="Nature">
        <title>Evolution of genes and genomes on the Drosophila phylogeny.</title>
        <authorList>
            <consortium name="Drosophila 12 Genomes Consortium"/>
            <person name="Clark A.G."/>
            <person name="Eisen M.B."/>
            <person name="Smith D.R."/>
            <person name="Bergman C.M."/>
            <person name="Oliver B."/>
            <person name="Markow T.A."/>
            <person name="Kaufman T.C."/>
            <person name="Kellis M."/>
            <person name="Gelbart W."/>
            <person name="Iyer V.N."/>
            <person name="Pollard D.A."/>
            <person name="Sackton T.B."/>
            <person name="Larracuente A.M."/>
            <person name="Singh N.D."/>
            <person name="Abad J.P."/>
            <person name="Abt D.N."/>
            <person name="Adryan B."/>
            <person name="Aguade M."/>
            <person name="Akashi H."/>
            <person name="Anderson W.W."/>
            <person name="Aquadro C.F."/>
            <person name="Ardell D.H."/>
            <person name="Arguello R."/>
            <person name="Artieri C.G."/>
            <person name="Barbash D.A."/>
            <person name="Barker D."/>
            <person name="Barsanti P."/>
            <person name="Batterham P."/>
            <person name="Batzoglou S."/>
            <person name="Begun D."/>
            <person name="Bhutkar A."/>
            <person name="Blanco E."/>
            <person name="Bosak S.A."/>
            <person name="Bradley R.K."/>
            <person name="Brand A.D."/>
            <person name="Brent M.R."/>
            <person name="Brooks A.N."/>
            <person name="Brown R.H."/>
            <person name="Butlin R.K."/>
            <person name="Caggese C."/>
            <person name="Calvi B.R."/>
            <person name="Bernardo de Carvalho A."/>
            <person name="Caspi A."/>
            <person name="Castrezana S."/>
            <person name="Celniker S.E."/>
            <person name="Chang J.L."/>
            <person name="Chapple C."/>
            <person name="Chatterji S."/>
            <person name="Chinwalla A."/>
            <person name="Civetta A."/>
            <person name="Clifton S.W."/>
            <person name="Comeron J.M."/>
            <person name="Costello J.C."/>
            <person name="Coyne J.A."/>
            <person name="Daub J."/>
            <person name="David R.G."/>
            <person name="Delcher A.L."/>
            <person name="Delehaunty K."/>
            <person name="Do C.B."/>
            <person name="Ebling H."/>
            <person name="Edwards K."/>
            <person name="Eickbush T."/>
            <person name="Evans J.D."/>
            <person name="Filipski A."/>
            <person name="Findeiss S."/>
            <person name="Freyhult E."/>
            <person name="Fulton L."/>
            <person name="Fulton R."/>
            <person name="Garcia A.C."/>
            <person name="Gardiner A."/>
            <person name="Garfield D.A."/>
            <person name="Garvin B.E."/>
            <person name="Gibson G."/>
            <person name="Gilbert D."/>
            <person name="Gnerre S."/>
            <person name="Godfrey J."/>
            <person name="Good R."/>
            <person name="Gotea V."/>
            <person name="Gravely B."/>
            <person name="Greenberg A.J."/>
            <person name="Griffiths-Jones S."/>
            <person name="Gross S."/>
            <person name="Guigo R."/>
            <person name="Gustafson E.A."/>
            <person name="Haerty W."/>
            <person name="Hahn M.W."/>
            <person name="Halligan D.L."/>
            <person name="Halpern A.L."/>
            <person name="Halter G.M."/>
            <person name="Han M.V."/>
            <person name="Heger A."/>
            <person name="Hillier L."/>
            <person name="Hinrichs A.S."/>
            <person name="Holmes I."/>
            <person name="Hoskins R.A."/>
            <person name="Hubisz M.J."/>
            <person name="Hultmark D."/>
            <person name="Huntley M.A."/>
            <person name="Jaffe D.B."/>
            <person name="Jagadeeshan S."/>
            <person name="Jeck W.R."/>
            <person name="Johnson J."/>
            <person name="Jones C.D."/>
            <person name="Jordan W.C."/>
            <person name="Karpen G.H."/>
            <person name="Kataoka E."/>
            <person name="Keightley P.D."/>
            <person name="Kheradpour P."/>
            <person name="Kirkness E.F."/>
            <person name="Koerich L.B."/>
            <person name="Kristiansen K."/>
            <person name="Kudrna D."/>
            <person name="Kulathinal R.J."/>
            <person name="Kumar S."/>
            <person name="Kwok R."/>
            <person name="Lander E."/>
            <person name="Langley C.H."/>
            <person name="Lapoint R."/>
            <person name="Lazzaro B.P."/>
            <person name="Lee S.J."/>
            <person name="Levesque L."/>
            <person name="Li R."/>
            <person name="Lin C.F."/>
            <person name="Lin M.F."/>
            <person name="Lindblad-Toh K."/>
            <person name="Llopart A."/>
            <person name="Long M."/>
            <person name="Low L."/>
            <person name="Lozovsky E."/>
            <person name="Lu J."/>
            <person name="Luo M."/>
            <person name="Machado C.A."/>
            <person name="Makalowski W."/>
            <person name="Marzo M."/>
            <person name="Matsuda M."/>
            <person name="Matzkin L."/>
            <person name="McAllister B."/>
            <person name="McBride C.S."/>
            <person name="McKernan B."/>
            <person name="McKernan K."/>
            <person name="Mendez-Lago M."/>
            <person name="Minx P."/>
            <person name="Mollenhauer M.U."/>
            <person name="Montooth K."/>
            <person name="Mount S.M."/>
            <person name="Mu X."/>
            <person name="Myers E."/>
            <person name="Negre B."/>
            <person name="Newfeld S."/>
            <person name="Nielsen R."/>
            <person name="Noor M.A."/>
            <person name="O'Grady P."/>
            <person name="Pachter L."/>
            <person name="Papaceit M."/>
            <person name="Parisi M.J."/>
            <person name="Parisi M."/>
            <person name="Parts L."/>
            <person name="Pedersen J.S."/>
            <person name="Pesole G."/>
            <person name="Phillippy A.M."/>
            <person name="Ponting C.P."/>
            <person name="Pop M."/>
            <person name="Porcelli D."/>
            <person name="Powell J.R."/>
            <person name="Prohaska S."/>
            <person name="Pruitt K."/>
            <person name="Puig M."/>
            <person name="Quesneville H."/>
            <person name="Ram K.R."/>
            <person name="Rand D."/>
            <person name="Rasmussen M.D."/>
            <person name="Reed L.K."/>
            <person name="Reenan R."/>
            <person name="Reily A."/>
            <person name="Remington K.A."/>
            <person name="Rieger T.T."/>
            <person name="Ritchie M.G."/>
            <person name="Robin C."/>
            <person name="Rogers Y.H."/>
            <person name="Rohde C."/>
            <person name="Rozas J."/>
            <person name="Rubenfield M.J."/>
            <person name="Ruiz A."/>
            <person name="Russo S."/>
            <person name="Salzberg S.L."/>
            <person name="Sanchez-Gracia A."/>
            <person name="Saranga D.J."/>
            <person name="Sato H."/>
            <person name="Schaeffer S.W."/>
            <person name="Schatz M.C."/>
            <person name="Schlenke T."/>
            <person name="Schwartz R."/>
            <person name="Segarra C."/>
            <person name="Singh R.S."/>
            <person name="Sirot L."/>
            <person name="Sirota M."/>
            <person name="Sisneros N.B."/>
            <person name="Smith C.D."/>
            <person name="Smith T.F."/>
            <person name="Spieth J."/>
            <person name="Stage D.E."/>
            <person name="Stark A."/>
            <person name="Stephan W."/>
            <person name="Strausberg R.L."/>
            <person name="Strempel S."/>
            <person name="Sturgill D."/>
            <person name="Sutton G."/>
            <person name="Sutton G.G."/>
            <person name="Tao W."/>
            <person name="Teichmann S."/>
            <person name="Tobari Y.N."/>
            <person name="Tomimura Y."/>
            <person name="Tsolas J.M."/>
            <person name="Valente V.L."/>
            <person name="Venter E."/>
            <person name="Venter J.C."/>
            <person name="Vicario S."/>
            <person name="Vieira F.G."/>
            <person name="Vilella A.J."/>
            <person name="Villasante A."/>
            <person name="Walenz B."/>
            <person name="Wang J."/>
            <person name="Wasserman M."/>
            <person name="Watts T."/>
            <person name="Wilson D."/>
            <person name="Wilson R.K."/>
            <person name="Wing R.A."/>
            <person name="Wolfner M.F."/>
            <person name="Wong A."/>
            <person name="Wong G.K."/>
            <person name="Wu C.I."/>
            <person name="Wu G."/>
            <person name="Yamamoto D."/>
            <person name="Yang H.P."/>
            <person name="Yang S.P."/>
            <person name="Yorke J.A."/>
            <person name="Yoshida K."/>
            <person name="Zdobnov E."/>
            <person name="Zhang P."/>
            <person name="Zhang Y."/>
            <person name="Zimin A.V."/>
            <person name="Baldwin J."/>
            <person name="Abdouelleil A."/>
            <person name="Abdulkadir J."/>
            <person name="Abebe A."/>
            <person name="Abera B."/>
            <person name="Abreu J."/>
            <person name="Acer S.C."/>
            <person name="Aftuck L."/>
            <person name="Alexander A."/>
            <person name="An P."/>
            <person name="Anderson E."/>
            <person name="Anderson S."/>
            <person name="Arachi H."/>
            <person name="Azer M."/>
            <person name="Bachantsang P."/>
            <person name="Barry A."/>
            <person name="Bayul T."/>
            <person name="Berlin A."/>
            <person name="Bessette D."/>
            <person name="Bloom T."/>
            <person name="Blye J."/>
            <person name="Boguslavskiy L."/>
            <person name="Bonnet C."/>
            <person name="Boukhgalter B."/>
            <person name="Bourzgui I."/>
            <person name="Brown A."/>
            <person name="Cahill P."/>
            <person name="Channer S."/>
            <person name="Cheshatsang Y."/>
            <person name="Chuda L."/>
            <person name="Citroen M."/>
            <person name="Collymore A."/>
            <person name="Cooke P."/>
            <person name="Costello M."/>
            <person name="D'Aco K."/>
            <person name="Daza R."/>
            <person name="De Haan G."/>
            <person name="DeGray S."/>
            <person name="DeMaso C."/>
            <person name="Dhargay N."/>
            <person name="Dooley K."/>
            <person name="Dooley E."/>
            <person name="Doricent M."/>
            <person name="Dorje P."/>
            <person name="Dorjee K."/>
            <person name="Dupes A."/>
            <person name="Elong R."/>
            <person name="Falk J."/>
            <person name="Farina A."/>
            <person name="Faro S."/>
            <person name="Ferguson D."/>
            <person name="Fisher S."/>
            <person name="Foley C.D."/>
            <person name="Franke A."/>
            <person name="Friedrich D."/>
            <person name="Gadbois L."/>
            <person name="Gearin G."/>
            <person name="Gearin C.R."/>
            <person name="Giannoukos G."/>
            <person name="Goode T."/>
            <person name="Graham J."/>
            <person name="Grandbois E."/>
            <person name="Grewal S."/>
            <person name="Gyaltsen K."/>
            <person name="Hafez N."/>
            <person name="Hagos B."/>
            <person name="Hall J."/>
            <person name="Henson C."/>
            <person name="Hollinger A."/>
            <person name="Honan T."/>
            <person name="Huard M.D."/>
            <person name="Hughes L."/>
            <person name="Hurhula B."/>
            <person name="Husby M.E."/>
            <person name="Kamat A."/>
            <person name="Kanga B."/>
            <person name="Kashin S."/>
            <person name="Khazanovich D."/>
            <person name="Kisner P."/>
            <person name="Lance K."/>
            <person name="Lara M."/>
            <person name="Lee W."/>
            <person name="Lennon N."/>
            <person name="Letendre F."/>
            <person name="LeVine R."/>
            <person name="Lipovsky A."/>
            <person name="Liu X."/>
            <person name="Liu J."/>
            <person name="Liu S."/>
            <person name="Lokyitsang T."/>
            <person name="Lokyitsang Y."/>
            <person name="Lubonja R."/>
            <person name="Lui A."/>
            <person name="MacDonald P."/>
            <person name="Magnisalis V."/>
            <person name="Maru K."/>
            <person name="Matthews C."/>
            <person name="McCusker W."/>
            <person name="McDonough S."/>
            <person name="Mehta T."/>
            <person name="Meldrim J."/>
            <person name="Meneus L."/>
            <person name="Mihai O."/>
            <person name="Mihalev A."/>
            <person name="Mihova T."/>
            <person name="Mittelman R."/>
            <person name="Mlenga V."/>
            <person name="Montmayeur A."/>
            <person name="Mulrain L."/>
            <person name="Navidi A."/>
            <person name="Naylor J."/>
            <person name="Negash T."/>
            <person name="Nguyen T."/>
            <person name="Nguyen N."/>
            <person name="Nicol R."/>
            <person name="Norbu C."/>
            <person name="Norbu N."/>
            <person name="Novod N."/>
            <person name="O'Neill B."/>
            <person name="Osman S."/>
            <person name="Markiewicz E."/>
            <person name="Oyono O.L."/>
            <person name="Patti C."/>
            <person name="Phunkhang P."/>
            <person name="Pierre F."/>
            <person name="Priest M."/>
            <person name="Raghuraman S."/>
            <person name="Rege F."/>
            <person name="Reyes R."/>
            <person name="Rise C."/>
            <person name="Rogov P."/>
            <person name="Ross K."/>
            <person name="Ryan E."/>
            <person name="Settipalli S."/>
            <person name="Shea T."/>
            <person name="Sherpa N."/>
            <person name="Shi L."/>
            <person name="Shih D."/>
            <person name="Sparrow T."/>
            <person name="Spaulding J."/>
            <person name="Stalker J."/>
            <person name="Stange-Thomann N."/>
            <person name="Stavropoulos S."/>
            <person name="Stone C."/>
            <person name="Strader C."/>
            <person name="Tesfaye S."/>
            <person name="Thomson T."/>
            <person name="Thoulutsang Y."/>
            <person name="Thoulutsang D."/>
            <person name="Topham K."/>
            <person name="Topping I."/>
            <person name="Tsamla T."/>
            <person name="Vassiliev H."/>
            <person name="Vo A."/>
            <person name="Wangchuk T."/>
            <person name="Wangdi T."/>
            <person name="Weiand M."/>
            <person name="Wilkinson J."/>
            <person name="Wilson A."/>
            <person name="Yadav S."/>
            <person name="Young G."/>
            <person name="Yu Q."/>
            <person name="Zembek L."/>
            <person name="Zhong D."/>
            <person name="Zimmer A."/>
            <person name="Zwirko Z."/>
            <person name="Jaffe D.B."/>
            <person name="Alvarez P."/>
            <person name="Brockman W."/>
            <person name="Butler J."/>
            <person name="Chin C."/>
            <person name="Gnerre S."/>
            <person name="Grabherr M."/>
            <person name="Kleber M."/>
            <person name="Mauceli E."/>
            <person name="MacCallum I."/>
        </authorList>
    </citation>
    <scope>NUCLEOTIDE SEQUENCE [LARGE SCALE GENOMIC DNA]</scope>
    <source>
        <strain evidence="2">Tucson 15287-2541.00</strain>
    </source>
</reference>
<sequence>SCYYVNFLYTNWTDDRPRFTVNMTFSNSNGIESITTINEEIKSPVTRMLILQQRNKEKKNIVYNATTRLCDMHSIMNAVPLFKPVKDGILKQSNYSFSCPLNKGVYTMSNMRISPRNPLLSILHQSKGIFVVRGALLEELPNSELHPTIHL</sequence>
<evidence type="ECO:0000313" key="1">
    <source>
        <dbReference type="EMBL" id="EDW04291.1"/>
    </source>
</evidence>
<keyword evidence="2" id="KW-1185">Reference proteome</keyword>
<accession>B4JD47</accession>
<organism evidence="2">
    <name type="scientific">Drosophila grimshawi</name>
    <name type="common">Hawaiian fruit fly</name>
    <name type="synonym">Idiomyia grimshawi</name>
    <dbReference type="NCBI Taxonomy" id="7222"/>
    <lineage>
        <taxon>Eukaryota</taxon>
        <taxon>Metazoa</taxon>
        <taxon>Ecdysozoa</taxon>
        <taxon>Arthropoda</taxon>
        <taxon>Hexapoda</taxon>
        <taxon>Insecta</taxon>
        <taxon>Pterygota</taxon>
        <taxon>Neoptera</taxon>
        <taxon>Endopterygota</taxon>
        <taxon>Diptera</taxon>
        <taxon>Brachycera</taxon>
        <taxon>Muscomorpha</taxon>
        <taxon>Ephydroidea</taxon>
        <taxon>Drosophilidae</taxon>
        <taxon>Drosophila</taxon>
        <taxon>Hawaiian Drosophila</taxon>
    </lineage>
</organism>
<evidence type="ECO:0000313" key="2">
    <source>
        <dbReference type="Proteomes" id="UP000001070"/>
    </source>
</evidence>
<dbReference type="HOGENOM" id="CLU_120646_0_0_1"/>
<dbReference type="AlphaFoldDB" id="B4JD47"/>
<dbReference type="eggNOG" id="ENOG502T8FY">
    <property type="taxonomic scope" value="Eukaryota"/>
</dbReference>
<dbReference type="InterPro" id="IPR010512">
    <property type="entry name" value="DUF1091"/>
</dbReference>
<feature type="non-terminal residue" evidence="1">
    <location>
        <position position="1"/>
    </location>
</feature>
<dbReference type="PhylomeDB" id="B4JD47"/>
<gene>
    <name evidence="1" type="primary">Dgri\GH11716</name>
    <name evidence="1" type="ORF">Dgri_GH11716</name>
</gene>
<proteinExistence type="predicted"/>
<protein>
    <submittedName>
        <fullName evidence="1">GH11716</fullName>
    </submittedName>
</protein>
<dbReference type="Proteomes" id="UP000001070">
    <property type="component" value="Unassembled WGS sequence"/>
</dbReference>
<dbReference type="Pfam" id="PF06477">
    <property type="entry name" value="DUF1091"/>
    <property type="match status" value="1"/>
</dbReference>
<dbReference type="STRING" id="7222.B4JD47"/>
<dbReference type="InParanoid" id="B4JD47"/>
<dbReference type="OMA" id="IKRSCGA"/>
<dbReference type="KEGG" id="dgr:6561917"/>